<dbReference type="Proteomes" id="UP001058016">
    <property type="component" value="Chromosome"/>
</dbReference>
<dbReference type="RefSeq" id="WP_055242109.1">
    <property type="nucleotide sequence ID" value="NZ_CP071249.1"/>
</dbReference>
<dbReference type="EMBL" id="CP071249">
    <property type="protein sequence ID" value="UUF06795.1"/>
    <property type="molecule type" value="Genomic_DNA"/>
</dbReference>
<protein>
    <submittedName>
        <fullName evidence="2">Uncharacterized protein</fullName>
    </submittedName>
</protein>
<evidence type="ECO:0000313" key="4">
    <source>
        <dbReference type="Proteomes" id="UP001058072"/>
    </source>
</evidence>
<dbReference type="AlphaFoldDB" id="A0A9Q9FG74"/>
<dbReference type="EMBL" id="CP071250">
    <property type="protein sequence ID" value="UUF08020.1"/>
    <property type="molecule type" value="Genomic_DNA"/>
</dbReference>
<organism evidence="2 4">
    <name type="scientific">Turicibacter bilis</name>
    <dbReference type="NCBI Taxonomy" id="2735723"/>
    <lineage>
        <taxon>Bacteria</taxon>
        <taxon>Bacillati</taxon>
        <taxon>Bacillota</taxon>
        <taxon>Erysipelotrichia</taxon>
        <taxon>Erysipelotrichales</taxon>
        <taxon>Turicibacteraceae</taxon>
        <taxon>Turicibacter</taxon>
    </lineage>
</organism>
<evidence type="ECO:0000313" key="1">
    <source>
        <dbReference type="EMBL" id="UUF06795.1"/>
    </source>
</evidence>
<proteinExistence type="predicted"/>
<accession>A0A9Q9FG74</accession>
<gene>
    <name evidence="1" type="ORF">J0J69_04230</name>
    <name evidence="2" type="ORF">J0J70_10415</name>
</gene>
<keyword evidence="3" id="KW-1185">Reference proteome</keyword>
<evidence type="ECO:0000313" key="2">
    <source>
        <dbReference type="EMBL" id="UUF08020.1"/>
    </source>
</evidence>
<sequence length="156" mass="18650">MARMNIKKAYKKNFMLAKVLYEDGFFASYHVSKHLKNLLRIRSILLSLGSEWQQYGYLEASLYKKLEDLQHHTQKSLKQSTMSIKEWEAKVYELEAHVERLPLKTGNEQLFLYLQKLKSLTVDLNDKLLTYHRRYERVEADLLFIMEQVEKEDFVA</sequence>
<name>A0A9Q9FG74_9FIRM</name>
<dbReference type="Proteomes" id="UP001058072">
    <property type="component" value="Chromosome"/>
</dbReference>
<reference evidence="2 3" key="1">
    <citation type="submission" date="2021-03" db="EMBL/GenBank/DDBJ databases">
        <title>Comparative Genomics and Metabolomics in the genus Turicibacter.</title>
        <authorList>
            <person name="Maki J."/>
            <person name="Looft T."/>
        </authorList>
    </citation>
    <scope>NUCLEOTIDE SEQUENCE</scope>
    <source>
        <strain evidence="2">ISU324</strain>
        <strain evidence="1 3">MMM721</strain>
    </source>
</reference>
<evidence type="ECO:0000313" key="3">
    <source>
        <dbReference type="Proteomes" id="UP001058016"/>
    </source>
</evidence>